<dbReference type="AlphaFoldDB" id="A0A642UTA7"/>
<protein>
    <recommendedName>
        <fullName evidence="7">Myosin-binding domain-containing protein</fullName>
    </recommendedName>
</protein>
<evidence type="ECO:0000256" key="2">
    <source>
        <dbReference type="ARBA" id="ARBA00022692"/>
    </source>
</evidence>
<evidence type="ECO:0000256" key="5">
    <source>
        <dbReference type="SAM" id="MobiDB-lite"/>
    </source>
</evidence>
<feature type="domain" description="Myosin-binding" evidence="7">
    <location>
        <begin position="154"/>
        <end position="433"/>
    </location>
</feature>
<keyword evidence="3 6" id="KW-1133">Transmembrane helix</keyword>
<keyword evidence="9" id="KW-1185">Reference proteome</keyword>
<evidence type="ECO:0000256" key="1">
    <source>
        <dbReference type="ARBA" id="ARBA00004308"/>
    </source>
</evidence>
<accession>A0A642UTA7</accession>
<evidence type="ECO:0000313" key="8">
    <source>
        <dbReference type="EMBL" id="KAA8905018.1"/>
    </source>
</evidence>
<evidence type="ECO:0000256" key="3">
    <source>
        <dbReference type="ARBA" id="ARBA00022989"/>
    </source>
</evidence>
<dbReference type="EMBL" id="SWFS01000420">
    <property type="protein sequence ID" value="KAA8905018.1"/>
    <property type="molecule type" value="Genomic_DNA"/>
</dbReference>
<gene>
    <name evidence="8" type="ORF">TRICI_005346</name>
</gene>
<dbReference type="OrthoDB" id="4087235at2759"/>
<comment type="caution">
    <text evidence="8">The sequence shown here is derived from an EMBL/GenBank/DDBJ whole genome shotgun (WGS) entry which is preliminary data.</text>
</comment>
<sequence>MVDEDIVYEDTPLADYLEEHDSDGGLSNWGIEPRKVKRGLGPIPLILTAEHGRARLRRDRFRGLLSQAVRSTISGAETGDFLERFRYALVSSDLLDDRGHHYYFQQDNTRGTRCEANIGKAARDKRRQRILFCDDGPWSFLKYQKSWAGGGGCIVVLATLLTWGVRHGRIRHGASNVAVLVIVLTITLFLYAHSRRRRLRLLRAKAVSHVTRFIANNQEFDVAVGKCVNFIMQVELLSRGYYLNGQGKNSHLDSKTLGKHIRASLSAGLYLAMNVYLDAINELAHYADQLDLERYLDMYDLSPAEVAELSASEEAFGATANHASVHQLKVEFNKLHTLRRALMCILLSIPSSGRCSSRELASWTALVDNVQSIANLVAELANTVTRDNLAPPNIIEKVSNDDDDDKNEGRVARKHARSLNQLVGSIQNLNAHLELLSESTDDDAMYYRSFQSMGTEIQLLLEAWERGFKNMEEPINDATATATNPNTATRANTNGRPLSLLTEDETTTLGGDESDFSPRLSMDSPRLSMHSRTDSTATTVFQTVAEEDEKLPPTMSRADRIKLMHQTEATRKAAASTRRNFIVELDNVLTSRKKSSSP</sequence>
<keyword evidence="2 6" id="KW-0812">Transmembrane</keyword>
<evidence type="ECO:0000256" key="6">
    <source>
        <dbReference type="SAM" id="Phobius"/>
    </source>
</evidence>
<dbReference type="VEuPathDB" id="FungiDB:TRICI_005346"/>
<dbReference type="GO" id="GO:0012505">
    <property type="term" value="C:endomembrane system"/>
    <property type="evidence" value="ECO:0007669"/>
    <property type="project" value="UniProtKB-SubCell"/>
</dbReference>
<evidence type="ECO:0000256" key="4">
    <source>
        <dbReference type="ARBA" id="ARBA00023136"/>
    </source>
</evidence>
<keyword evidence="4 6" id="KW-0472">Membrane</keyword>
<comment type="subcellular location">
    <subcellularLocation>
        <location evidence="1">Endomembrane system</location>
    </subcellularLocation>
</comment>
<dbReference type="InterPro" id="IPR026859">
    <property type="entry name" value="Myosin-bd"/>
</dbReference>
<evidence type="ECO:0000313" key="9">
    <source>
        <dbReference type="Proteomes" id="UP000761534"/>
    </source>
</evidence>
<organism evidence="8 9">
    <name type="scientific">Trichomonascus ciferrii</name>
    <dbReference type="NCBI Taxonomy" id="44093"/>
    <lineage>
        <taxon>Eukaryota</taxon>
        <taxon>Fungi</taxon>
        <taxon>Dikarya</taxon>
        <taxon>Ascomycota</taxon>
        <taxon>Saccharomycotina</taxon>
        <taxon>Dipodascomycetes</taxon>
        <taxon>Dipodascales</taxon>
        <taxon>Trichomonascaceae</taxon>
        <taxon>Trichomonascus</taxon>
        <taxon>Trichomonascus ciferrii complex</taxon>
    </lineage>
</organism>
<reference evidence="8" key="1">
    <citation type="journal article" date="2019" name="G3 (Bethesda)">
        <title>Genome Assemblies of Two Rare Opportunistic Yeast Pathogens: Diutina rugosa (syn. Candida rugosa) and Trichomonascus ciferrii (syn. Candida ciferrii).</title>
        <authorList>
            <person name="Mixao V."/>
            <person name="Saus E."/>
            <person name="Hansen A.P."/>
            <person name="Lass-Florl C."/>
            <person name="Gabaldon T."/>
        </authorList>
    </citation>
    <scope>NUCLEOTIDE SEQUENCE</scope>
    <source>
        <strain evidence="8">CBS 4856</strain>
    </source>
</reference>
<proteinExistence type="predicted"/>
<feature type="region of interest" description="Disordered" evidence="5">
    <location>
        <begin position="479"/>
        <end position="535"/>
    </location>
</feature>
<feature type="compositionally biased region" description="Low complexity" evidence="5">
    <location>
        <begin position="479"/>
        <end position="511"/>
    </location>
</feature>
<evidence type="ECO:0000259" key="7">
    <source>
        <dbReference type="Pfam" id="PF12632"/>
    </source>
</evidence>
<dbReference type="Proteomes" id="UP000761534">
    <property type="component" value="Unassembled WGS sequence"/>
</dbReference>
<dbReference type="Pfam" id="PF12632">
    <property type="entry name" value="Vezatin"/>
    <property type="match status" value="1"/>
</dbReference>
<name>A0A642UTA7_9ASCO</name>
<feature type="transmembrane region" description="Helical" evidence="6">
    <location>
        <begin position="177"/>
        <end position="193"/>
    </location>
</feature>
<feature type="transmembrane region" description="Helical" evidence="6">
    <location>
        <begin position="147"/>
        <end position="165"/>
    </location>
</feature>
<dbReference type="GO" id="GO:0017022">
    <property type="term" value="F:myosin binding"/>
    <property type="evidence" value="ECO:0007669"/>
    <property type="project" value="InterPro"/>
</dbReference>